<name>A0A8K0W0L8_9PLEO</name>
<proteinExistence type="predicted"/>
<evidence type="ECO:0000313" key="3">
    <source>
        <dbReference type="Proteomes" id="UP000813461"/>
    </source>
</evidence>
<dbReference type="Proteomes" id="UP000813461">
    <property type="component" value="Unassembled WGS sequence"/>
</dbReference>
<evidence type="ECO:0000313" key="2">
    <source>
        <dbReference type="EMBL" id="KAH7088870.1"/>
    </source>
</evidence>
<reference evidence="2" key="1">
    <citation type="journal article" date="2021" name="Nat. Commun.">
        <title>Genetic determinants of endophytism in the Arabidopsis root mycobiome.</title>
        <authorList>
            <person name="Mesny F."/>
            <person name="Miyauchi S."/>
            <person name="Thiergart T."/>
            <person name="Pickel B."/>
            <person name="Atanasova L."/>
            <person name="Karlsson M."/>
            <person name="Huettel B."/>
            <person name="Barry K.W."/>
            <person name="Haridas S."/>
            <person name="Chen C."/>
            <person name="Bauer D."/>
            <person name="Andreopoulos W."/>
            <person name="Pangilinan J."/>
            <person name="LaButti K."/>
            <person name="Riley R."/>
            <person name="Lipzen A."/>
            <person name="Clum A."/>
            <person name="Drula E."/>
            <person name="Henrissat B."/>
            <person name="Kohler A."/>
            <person name="Grigoriev I.V."/>
            <person name="Martin F.M."/>
            <person name="Hacquard S."/>
        </authorList>
    </citation>
    <scope>NUCLEOTIDE SEQUENCE</scope>
    <source>
        <strain evidence="2">MPI-SDFR-AT-0120</strain>
    </source>
</reference>
<organism evidence="2 3">
    <name type="scientific">Paraphoma chrysanthemicola</name>
    <dbReference type="NCBI Taxonomy" id="798071"/>
    <lineage>
        <taxon>Eukaryota</taxon>
        <taxon>Fungi</taxon>
        <taxon>Dikarya</taxon>
        <taxon>Ascomycota</taxon>
        <taxon>Pezizomycotina</taxon>
        <taxon>Dothideomycetes</taxon>
        <taxon>Pleosporomycetidae</taxon>
        <taxon>Pleosporales</taxon>
        <taxon>Pleosporineae</taxon>
        <taxon>Phaeosphaeriaceae</taxon>
        <taxon>Paraphoma</taxon>
    </lineage>
</organism>
<feature type="region of interest" description="Disordered" evidence="1">
    <location>
        <begin position="1"/>
        <end position="149"/>
    </location>
</feature>
<protein>
    <submittedName>
        <fullName evidence="2">Uncharacterized protein</fullName>
    </submittedName>
</protein>
<gene>
    <name evidence="2" type="ORF">FB567DRAFT_590990</name>
</gene>
<sequence>MTTDPHQGGRLEDMAAEGTTIPGDAGKQRLIPSVPRPDQVDVPADQAHANPAHAADNAFDIPRSVNDRGQTGEILTGTGDQLTSNIEKKNLDDAGFDPRAKGHDRYAKHARQDNPLDSLKHGAGNHDVEAAPGEELDSQDALLDKRGAK</sequence>
<dbReference type="AlphaFoldDB" id="A0A8K0W0L8"/>
<evidence type="ECO:0000256" key="1">
    <source>
        <dbReference type="SAM" id="MobiDB-lite"/>
    </source>
</evidence>
<feature type="compositionally biased region" description="Basic and acidic residues" evidence="1">
    <location>
        <begin position="86"/>
        <end position="129"/>
    </location>
</feature>
<dbReference type="OrthoDB" id="5416172at2759"/>
<keyword evidence="3" id="KW-1185">Reference proteome</keyword>
<dbReference type="EMBL" id="JAGMVJ010000007">
    <property type="protein sequence ID" value="KAH7088870.1"/>
    <property type="molecule type" value="Genomic_DNA"/>
</dbReference>
<comment type="caution">
    <text evidence="2">The sequence shown here is derived from an EMBL/GenBank/DDBJ whole genome shotgun (WGS) entry which is preliminary data.</text>
</comment>
<feature type="compositionally biased region" description="Low complexity" evidence="1">
    <location>
        <begin position="43"/>
        <end position="58"/>
    </location>
</feature>
<accession>A0A8K0W0L8</accession>